<keyword evidence="2" id="KW-1185">Reference proteome</keyword>
<dbReference type="Proteomes" id="UP000315901">
    <property type="component" value="Unassembled WGS sequence"/>
</dbReference>
<proteinExistence type="predicted"/>
<evidence type="ECO:0000313" key="2">
    <source>
        <dbReference type="Proteomes" id="UP000315901"/>
    </source>
</evidence>
<reference evidence="1 2" key="1">
    <citation type="submission" date="2019-06" db="EMBL/GenBank/DDBJ databases">
        <title>A novel bacterium of genus Marinomonas, isolated from coastal sand.</title>
        <authorList>
            <person name="Huang H."/>
            <person name="Mo K."/>
            <person name="Hu Y."/>
        </authorList>
    </citation>
    <scope>NUCLEOTIDE SEQUENCE [LARGE SCALE GENOMIC DNA]</scope>
    <source>
        <strain evidence="1 2">HB171799</strain>
    </source>
</reference>
<dbReference type="EMBL" id="VFRR01000060">
    <property type="protein sequence ID" value="TPE46499.1"/>
    <property type="molecule type" value="Genomic_DNA"/>
</dbReference>
<organism evidence="1 2">
    <name type="scientific">Maribrevibacterium harenarium</name>
    <dbReference type="NCBI Taxonomy" id="2589817"/>
    <lineage>
        <taxon>Bacteria</taxon>
        <taxon>Pseudomonadati</taxon>
        <taxon>Pseudomonadota</taxon>
        <taxon>Gammaproteobacteria</taxon>
        <taxon>Oceanospirillales</taxon>
        <taxon>Oceanospirillaceae</taxon>
        <taxon>Maribrevibacterium</taxon>
    </lineage>
</organism>
<accession>A0A501WA46</accession>
<evidence type="ECO:0000313" key="1">
    <source>
        <dbReference type="EMBL" id="TPE46499.1"/>
    </source>
</evidence>
<gene>
    <name evidence="1" type="ORF">FJM67_16145</name>
</gene>
<dbReference type="RefSeq" id="WP_140591517.1">
    <property type="nucleotide sequence ID" value="NZ_VFRR01000060.1"/>
</dbReference>
<dbReference type="OrthoDB" id="5800887at2"/>
<name>A0A501WA46_9GAMM</name>
<protein>
    <submittedName>
        <fullName evidence="1">Uncharacterized protein</fullName>
    </submittedName>
</protein>
<comment type="caution">
    <text evidence="1">The sequence shown here is derived from an EMBL/GenBank/DDBJ whole genome shotgun (WGS) entry which is preliminary data.</text>
</comment>
<sequence>MQRTTGDKVEVWQDSHPMVALSFSQLIELLEVHFHVQVMEHDYECLSAWNGKSGNGIFVCTKKAVA</sequence>
<dbReference type="AlphaFoldDB" id="A0A501WA46"/>